<reference evidence="1 2" key="1">
    <citation type="journal article" date="2014" name="Nature">
        <title>The genome of the recently domesticated crop plant sugar beet (Beta vulgaris).</title>
        <authorList>
            <person name="Dohm J.C."/>
            <person name="Minoche A.E."/>
            <person name="Holtgrawe D."/>
            <person name="Capella-Gutierrez S."/>
            <person name="Zakrzewski F."/>
            <person name="Tafer H."/>
            <person name="Rupp O."/>
            <person name="Sorensen T.R."/>
            <person name="Stracke R."/>
            <person name="Reinhardt R."/>
            <person name="Goesmann A."/>
            <person name="Kraft T."/>
            <person name="Schulz B."/>
            <person name="Stadler P.F."/>
            <person name="Schmidt T."/>
            <person name="Gabaldon T."/>
            <person name="Lehrach H."/>
            <person name="Weisshaar B."/>
            <person name="Himmelbauer H."/>
        </authorList>
    </citation>
    <scope>NUCLEOTIDE SEQUENCE [LARGE SCALE GENOMIC DNA]</scope>
    <source>
        <tissue evidence="1">Taproot</tissue>
    </source>
</reference>
<dbReference type="Proteomes" id="UP000035740">
    <property type="component" value="Unassembled WGS sequence"/>
</dbReference>
<gene>
    <name evidence="1" type="ORF">BVRB_021830</name>
</gene>
<protein>
    <submittedName>
        <fullName evidence="1">Uncharacterized protein</fullName>
    </submittedName>
</protein>
<dbReference type="EMBL" id="KQ093723">
    <property type="protein sequence ID" value="KMS94396.1"/>
    <property type="molecule type" value="Genomic_DNA"/>
</dbReference>
<proteinExistence type="predicted"/>
<accession>A0A0J8B091</accession>
<sequence>CEWDELGFGGEVTQGGIIDMSAVGSALIFDTPYGAVIYGPRDFERACDNPILTEIRDDFWKWNGDKSDPSVEEVLSIAVSAEQALSSSNLREPCSNALRRCLKSVLSGDTLTLIIDWRFCIRTNVLLKLVTILQLTHLLKFLLDYVPLD</sequence>
<evidence type="ECO:0000313" key="2">
    <source>
        <dbReference type="Proteomes" id="UP000035740"/>
    </source>
</evidence>
<keyword evidence="2" id="KW-1185">Reference proteome</keyword>
<dbReference type="AlphaFoldDB" id="A0A0J8B091"/>
<evidence type="ECO:0000313" key="1">
    <source>
        <dbReference type="EMBL" id="KMS94396.1"/>
    </source>
</evidence>
<name>A0A0J8B091_BETVV</name>
<organism evidence="1 2">
    <name type="scientific">Beta vulgaris subsp. vulgaris</name>
    <name type="common">Beet</name>
    <dbReference type="NCBI Taxonomy" id="3555"/>
    <lineage>
        <taxon>Eukaryota</taxon>
        <taxon>Viridiplantae</taxon>
        <taxon>Streptophyta</taxon>
        <taxon>Embryophyta</taxon>
        <taxon>Tracheophyta</taxon>
        <taxon>Spermatophyta</taxon>
        <taxon>Magnoliopsida</taxon>
        <taxon>eudicotyledons</taxon>
        <taxon>Gunneridae</taxon>
        <taxon>Pentapetalae</taxon>
        <taxon>Caryophyllales</taxon>
        <taxon>Chenopodiaceae</taxon>
        <taxon>Betoideae</taxon>
        <taxon>Beta</taxon>
    </lineage>
</organism>
<dbReference type="Gramene" id="KMS94396">
    <property type="protein sequence ID" value="KMS94396"/>
    <property type="gene ID" value="BVRB_021830"/>
</dbReference>
<feature type="non-terminal residue" evidence="1">
    <location>
        <position position="1"/>
    </location>
</feature>